<feature type="transmembrane region" description="Helical" evidence="1">
    <location>
        <begin position="210"/>
        <end position="232"/>
    </location>
</feature>
<feature type="transmembrane region" description="Helical" evidence="1">
    <location>
        <begin position="253"/>
        <end position="272"/>
    </location>
</feature>
<evidence type="ECO:0000256" key="1">
    <source>
        <dbReference type="SAM" id="Phobius"/>
    </source>
</evidence>
<proteinExistence type="predicted"/>
<reference evidence="2" key="1">
    <citation type="submission" date="2020-04" db="EMBL/GenBank/DDBJ databases">
        <title>Deep metagenomics examines the oral microbiome during advanced dental caries in children, revealing novel taxa and co-occurrences with host molecules.</title>
        <authorList>
            <person name="Baker J.L."/>
            <person name="Morton J.T."/>
            <person name="Dinis M."/>
            <person name="Alvarez R."/>
            <person name="Tran N.C."/>
            <person name="Knight R."/>
            <person name="Edlund A."/>
        </authorList>
    </citation>
    <scope>NUCLEOTIDE SEQUENCE</scope>
    <source>
        <strain evidence="2">JCVI_34_bin.1</strain>
    </source>
</reference>
<dbReference type="EMBL" id="JABZGR010000043">
    <property type="protein sequence ID" value="MBF0971144.1"/>
    <property type="molecule type" value="Genomic_DNA"/>
</dbReference>
<accession>A0A929RZY9</accession>
<feature type="transmembrane region" description="Helical" evidence="1">
    <location>
        <begin position="12"/>
        <end position="31"/>
    </location>
</feature>
<keyword evidence="1" id="KW-1133">Transmembrane helix</keyword>
<sequence length="493" mass="56285">MKKITWCKHHKWLGLLLGFFIIMFSLSGLILNHPMLFADVNISRKMLPEVYQYKQWNNGLLRGSLKWHGQVLIYGNSGIWISDTNAASLKDFNRGLPEGADFRQIRRVDQTRSGKLFAAGQYGLYTYTGKDGWKNVKLSTLNNEKLSDLYVKGDSVIAVGRSFLYLSTPPFRSFQQITLRPADNEDGRVSLFRTIWLLHSGELFGTIGKLIVDLIAIVFIVLTLTGILFWFVPFIRKKKPTSLLKHLFKWHNSLGKITIALTLFLCITGWFLRPPALIAIASGKVPPIPFTSMDSDNPWHEKLRTLRYDETKKDWLLYTSNGFYSMKHLQDVPKAELHQPTVSVMGINVEEKDKNGQWLIGSFNGMFKWNRRSNIVTDYFTGKISHPVKGMPISDQAISGYSADFSPNNIIVDYNQGTDSLPMPQWMSSLPMSLRNACIEVHTGRIYTFMGKGSVLYIFLIGLAIFWCIWSGWKIRRVKKTKPIECSSSTTKN</sequence>
<feature type="transmembrane region" description="Helical" evidence="1">
    <location>
        <begin position="455"/>
        <end position="473"/>
    </location>
</feature>
<organism evidence="2 3">
    <name type="scientific">Alloprevotella tannerae</name>
    <dbReference type="NCBI Taxonomy" id="76122"/>
    <lineage>
        <taxon>Bacteria</taxon>
        <taxon>Pseudomonadati</taxon>
        <taxon>Bacteroidota</taxon>
        <taxon>Bacteroidia</taxon>
        <taxon>Bacteroidales</taxon>
        <taxon>Prevotellaceae</taxon>
        <taxon>Alloprevotella</taxon>
    </lineage>
</organism>
<dbReference type="RefSeq" id="WP_303764713.1">
    <property type="nucleotide sequence ID" value="NZ_JABZGR010000043.1"/>
</dbReference>
<protein>
    <submittedName>
        <fullName evidence="2">PepSY domain-containing protein</fullName>
    </submittedName>
</protein>
<dbReference type="InterPro" id="IPR005625">
    <property type="entry name" value="PepSY-ass_TM"/>
</dbReference>
<dbReference type="PANTHER" id="PTHR34219">
    <property type="entry name" value="IRON-REGULATED INNER MEMBRANE PROTEIN-RELATED"/>
    <property type="match status" value="1"/>
</dbReference>
<name>A0A929RZY9_9BACT</name>
<gene>
    <name evidence="2" type="ORF">HXK21_08960</name>
</gene>
<evidence type="ECO:0000313" key="2">
    <source>
        <dbReference type="EMBL" id="MBF0971144.1"/>
    </source>
</evidence>
<keyword evidence="1" id="KW-0472">Membrane</keyword>
<dbReference type="Proteomes" id="UP000704068">
    <property type="component" value="Unassembled WGS sequence"/>
</dbReference>
<dbReference type="AlphaFoldDB" id="A0A929RZY9"/>
<keyword evidence="1" id="KW-0812">Transmembrane</keyword>
<dbReference type="Pfam" id="PF03929">
    <property type="entry name" value="PepSY_TM"/>
    <property type="match status" value="1"/>
</dbReference>
<comment type="caution">
    <text evidence="2">The sequence shown here is derived from an EMBL/GenBank/DDBJ whole genome shotgun (WGS) entry which is preliminary data.</text>
</comment>
<evidence type="ECO:0000313" key="3">
    <source>
        <dbReference type="Proteomes" id="UP000704068"/>
    </source>
</evidence>